<evidence type="ECO:0000256" key="1">
    <source>
        <dbReference type="SAM" id="MobiDB-lite"/>
    </source>
</evidence>
<sequence>MTRCALCNDQVKRDEDDVRLAFDFTPEQLQRSAFDGGCDSCLVILEGLRQSETPGWSFQRDIRRVYARCQNKRVRLNETLRLEVYFVDDRPKLELEFYSLQPHAWKSILPRPSISGHPLSAQALELPKRVLCIENDIENVDIKVQLVQDGNRRSNYVALSHCWGTHQTCTTTTDNINDRMSGIPWKLIPKTFQDAIELALQLGFNYIWIDSLCIIQDDAMDWETESSKMAEIYQDAALTLAATSSTGDYMGCYSKDMKAPNELELQLPEDVGACRIAVRQPLQHWGDQTATGLSLHFPLLTRGWAFQERLLSSRVLHLCRSELIWECIEMTTCECGGLGENVSPGGTYYHAVEENREEKRQYEESARIRAEKLAQEPGSESAPPSYDDVVSDPGDPPAPINNRSMEDIQTIELVPDYQIDDTDEEVKGCPDLVFHFHRIVERYSALQLTKASDRLPALSGLCRRVQDLRGDYLAGLWSDSICFDLMWRVNIIKLDVDNETQPSDYRGPSWSWISVDSPVTYWPDIMNFRSSKQHGLFYRWRDTGERDHNRQYFLVEDLYTPLGRNVDKITAIVWTPGQNPFGSVTFGLLTVEASTIQAQLQYTINSYYWTGESSTSDTSRYKLLIEGGSELPFFADYALAAEGPRKILDGTQLTLLLVHPKVCLVLYPKMFNGVPLMFDGEAVMQRIGIVRISETLVRYYSVDWMKGSEKKKLRIL</sequence>
<dbReference type="Proteomes" id="UP001140560">
    <property type="component" value="Unassembled WGS sequence"/>
</dbReference>
<proteinExistence type="predicted"/>
<organism evidence="3 4">
    <name type="scientific">Neocucurbitaria cava</name>
    <dbReference type="NCBI Taxonomy" id="798079"/>
    <lineage>
        <taxon>Eukaryota</taxon>
        <taxon>Fungi</taxon>
        <taxon>Dikarya</taxon>
        <taxon>Ascomycota</taxon>
        <taxon>Pezizomycotina</taxon>
        <taxon>Dothideomycetes</taxon>
        <taxon>Pleosporomycetidae</taxon>
        <taxon>Pleosporales</taxon>
        <taxon>Pleosporineae</taxon>
        <taxon>Cucurbitariaceae</taxon>
        <taxon>Neocucurbitaria</taxon>
    </lineage>
</organism>
<dbReference type="OrthoDB" id="5347061at2759"/>
<evidence type="ECO:0000313" key="3">
    <source>
        <dbReference type="EMBL" id="KAJ4371276.1"/>
    </source>
</evidence>
<evidence type="ECO:0000259" key="2">
    <source>
        <dbReference type="Pfam" id="PF06985"/>
    </source>
</evidence>
<dbReference type="Pfam" id="PF06985">
    <property type="entry name" value="HET"/>
    <property type="match status" value="1"/>
</dbReference>
<reference evidence="3" key="1">
    <citation type="submission" date="2022-10" db="EMBL/GenBank/DDBJ databases">
        <title>Tapping the CABI collections for fungal endophytes: first genome assemblies for Collariella, Neodidymelliopsis, Ascochyta clinopodiicola, Didymella pomorum, Didymosphaeria variabile, Neocosmospora piperis and Neocucurbitaria cava.</title>
        <authorList>
            <person name="Hill R."/>
        </authorList>
    </citation>
    <scope>NUCLEOTIDE SEQUENCE</scope>
    <source>
        <strain evidence="3">IMI 356814</strain>
    </source>
</reference>
<comment type="caution">
    <text evidence="3">The sequence shown here is derived from an EMBL/GenBank/DDBJ whole genome shotgun (WGS) entry which is preliminary data.</text>
</comment>
<protein>
    <recommendedName>
        <fullName evidence="2">Heterokaryon incompatibility domain-containing protein</fullName>
    </recommendedName>
</protein>
<dbReference type="PANTHER" id="PTHR33112:SF13">
    <property type="entry name" value="HETEROKARYON INCOMPATIBILITY DOMAIN-CONTAINING PROTEIN"/>
    <property type="match status" value="1"/>
</dbReference>
<dbReference type="PANTHER" id="PTHR33112">
    <property type="entry name" value="DOMAIN PROTEIN, PUTATIVE-RELATED"/>
    <property type="match status" value="1"/>
</dbReference>
<evidence type="ECO:0000313" key="4">
    <source>
        <dbReference type="Proteomes" id="UP001140560"/>
    </source>
</evidence>
<dbReference type="InterPro" id="IPR010730">
    <property type="entry name" value="HET"/>
</dbReference>
<dbReference type="EMBL" id="JAPEUY010000007">
    <property type="protein sequence ID" value="KAJ4371276.1"/>
    <property type="molecule type" value="Genomic_DNA"/>
</dbReference>
<dbReference type="AlphaFoldDB" id="A0A9W8Y9S4"/>
<feature type="region of interest" description="Disordered" evidence="1">
    <location>
        <begin position="372"/>
        <end position="403"/>
    </location>
</feature>
<feature type="domain" description="Heterokaryon incompatibility" evidence="2">
    <location>
        <begin position="156"/>
        <end position="308"/>
    </location>
</feature>
<accession>A0A9W8Y9S4</accession>
<name>A0A9W8Y9S4_9PLEO</name>
<keyword evidence="4" id="KW-1185">Reference proteome</keyword>
<gene>
    <name evidence="3" type="ORF">N0V83_004493</name>
</gene>